<organism evidence="2 3">
    <name type="scientific">Myotis myotis</name>
    <name type="common">Greater mouse-eared bat</name>
    <name type="synonym">Vespertilio myotis</name>
    <dbReference type="NCBI Taxonomy" id="51298"/>
    <lineage>
        <taxon>Eukaryota</taxon>
        <taxon>Metazoa</taxon>
        <taxon>Chordata</taxon>
        <taxon>Craniata</taxon>
        <taxon>Vertebrata</taxon>
        <taxon>Euteleostomi</taxon>
        <taxon>Mammalia</taxon>
        <taxon>Eutheria</taxon>
        <taxon>Laurasiatheria</taxon>
        <taxon>Chiroptera</taxon>
        <taxon>Yangochiroptera</taxon>
        <taxon>Vespertilionidae</taxon>
        <taxon>Myotis</taxon>
    </lineage>
</organism>
<proteinExistence type="predicted"/>
<accession>A0A7J7Z4S6</accession>
<gene>
    <name evidence="2" type="ORF">mMyoMyo1_010552</name>
</gene>
<name>A0A7J7Z4S6_MYOMY</name>
<dbReference type="EMBL" id="JABWUV010000003">
    <property type="protein sequence ID" value="KAF6369164.1"/>
    <property type="molecule type" value="Genomic_DNA"/>
</dbReference>
<evidence type="ECO:0000256" key="1">
    <source>
        <dbReference type="SAM" id="MobiDB-lite"/>
    </source>
</evidence>
<dbReference type="AlphaFoldDB" id="A0A7J7Z4S6"/>
<evidence type="ECO:0000313" key="2">
    <source>
        <dbReference type="EMBL" id="KAF6369164.1"/>
    </source>
</evidence>
<reference evidence="2 3" key="1">
    <citation type="journal article" date="2020" name="Nature">
        <title>Six reference-quality genomes reveal evolution of bat adaptations.</title>
        <authorList>
            <person name="Jebb D."/>
            <person name="Huang Z."/>
            <person name="Pippel M."/>
            <person name="Hughes G.M."/>
            <person name="Lavrichenko K."/>
            <person name="Devanna P."/>
            <person name="Winkler S."/>
            <person name="Jermiin L.S."/>
            <person name="Skirmuntt E.C."/>
            <person name="Katzourakis A."/>
            <person name="Burkitt-Gray L."/>
            <person name="Ray D.A."/>
            <person name="Sullivan K.A.M."/>
            <person name="Roscito J.G."/>
            <person name="Kirilenko B.M."/>
            <person name="Davalos L.M."/>
            <person name="Corthals A.P."/>
            <person name="Power M.L."/>
            <person name="Jones G."/>
            <person name="Ransome R.D."/>
            <person name="Dechmann D.K.N."/>
            <person name="Locatelli A.G."/>
            <person name="Puechmaille S.J."/>
            <person name="Fedrigo O."/>
            <person name="Jarvis E.D."/>
            <person name="Hiller M."/>
            <person name="Vernes S.C."/>
            <person name="Myers E.W."/>
            <person name="Teeling E.C."/>
        </authorList>
    </citation>
    <scope>NUCLEOTIDE SEQUENCE [LARGE SCALE GENOMIC DNA]</scope>
    <source>
        <strain evidence="2">MMyoMyo1</strain>
        <tissue evidence="2">Flight muscle</tissue>
    </source>
</reference>
<protein>
    <submittedName>
        <fullName evidence="2">Uncharacterized protein</fullName>
    </submittedName>
</protein>
<evidence type="ECO:0000313" key="3">
    <source>
        <dbReference type="Proteomes" id="UP000527355"/>
    </source>
</evidence>
<keyword evidence="3" id="KW-1185">Reference proteome</keyword>
<dbReference type="Proteomes" id="UP000527355">
    <property type="component" value="Unassembled WGS sequence"/>
</dbReference>
<comment type="caution">
    <text evidence="2">The sequence shown here is derived from an EMBL/GenBank/DDBJ whole genome shotgun (WGS) entry which is preliminary data.</text>
</comment>
<feature type="region of interest" description="Disordered" evidence="1">
    <location>
        <begin position="1"/>
        <end position="99"/>
    </location>
</feature>
<sequence length="196" mass="20615">MDPGPGTADSLKHCPPPDGVTYPCLGPADSLKHCPPPSRSRIRVPDRGQPQALPPRPAGSQIRVLGQRTASNTAPRPPGRRSGSRTADSLKRCPPPSRVTDLVPDRGQPCLLLPAFSMQISRHLVASGWGSPLGCLASLGEGLRAVFRLPAPPSGWGSPLGCLASLDEGMMAVCSWSHPLQGGGPHWGAWPVWVRG</sequence>